<dbReference type="GO" id="GO:0046316">
    <property type="term" value="F:gluconokinase activity"/>
    <property type="evidence" value="ECO:0007669"/>
    <property type="project" value="UniProtKB-EC"/>
</dbReference>
<dbReference type="NCBIfam" id="TIGR01313">
    <property type="entry name" value="therm_gnt_kin"/>
    <property type="match status" value="1"/>
</dbReference>
<dbReference type="EC" id="2.7.1.12" evidence="3 9"/>
<evidence type="ECO:0000256" key="5">
    <source>
        <dbReference type="ARBA" id="ARBA00022741"/>
    </source>
</evidence>
<keyword evidence="6 9" id="KW-0418">Kinase</keyword>
<dbReference type="GO" id="GO:0005524">
    <property type="term" value="F:ATP binding"/>
    <property type="evidence" value="ECO:0007669"/>
    <property type="project" value="UniProtKB-KW"/>
</dbReference>
<dbReference type="Proteomes" id="UP000249725">
    <property type="component" value="Unassembled WGS sequence"/>
</dbReference>
<dbReference type="Gene3D" id="3.40.50.300">
    <property type="entry name" value="P-loop containing nucleotide triphosphate hydrolases"/>
    <property type="match status" value="1"/>
</dbReference>
<dbReference type="InterPro" id="IPR006001">
    <property type="entry name" value="Therm_gnt_kin"/>
</dbReference>
<keyword evidence="7 9" id="KW-0067">ATP-binding</keyword>
<dbReference type="OrthoDB" id="9795716at2"/>
<dbReference type="GO" id="GO:0005975">
    <property type="term" value="P:carbohydrate metabolic process"/>
    <property type="evidence" value="ECO:0007669"/>
    <property type="project" value="InterPro"/>
</dbReference>
<gene>
    <name evidence="10" type="ORF">DJ018_14845</name>
</gene>
<dbReference type="EMBL" id="QFYR01000003">
    <property type="protein sequence ID" value="RAK52444.1"/>
    <property type="molecule type" value="Genomic_DNA"/>
</dbReference>
<dbReference type="CDD" id="cd02021">
    <property type="entry name" value="GntK"/>
    <property type="match status" value="1"/>
</dbReference>
<dbReference type="GO" id="GO:0005737">
    <property type="term" value="C:cytoplasm"/>
    <property type="evidence" value="ECO:0007669"/>
    <property type="project" value="TreeGrafter"/>
</dbReference>
<proteinExistence type="inferred from homology"/>
<evidence type="ECO:0000256" key="9">
    <source>
        <dbReference type="RuleBase" id="RU363066"/>
    </source>
</evidence>
<protein>
    <recommendedName>
        <fullName evidence="3 9">Gluconokinase</fullName>
        <ecNumber evidence="3 9">2.7.1.12</ecNumber>
    </recommendedName>
</protein>
<evidence type="ECO:0000313" key="10">
    <source>
        <dbReference type="EMBL" id="RAK52444.1"/>
    </source>
</evidence>
<name>A0A328AG79_9CAUL</name>
<evidence type="ECO:0000256" key="2">
    <source>
        <dbReference type="ARBA" id="ARBA00008420"/>
    </source>
</evidence>
<accession>A0A328AG79</accession>
<dbReference type="InterPro" id="IPR027417">
    <property type="entry name" value="P-loop_NTPase"/>
</dbReference>
<keyword evidence="4 9" id="KW-0808">Transferase</keyword>
<dbReference type="AlphaFoldDB" id="A0A328AG79"/>
<comment type="similarity">
    <text evidence="2 9">Belongs to the gluconokinase GntK/GntV family.</text>
</comment>
<dbReference type="PANTHER" id="PTHR43442:SF3">
    <property type="entry name" value="GLUCONOKINASE-RELATED"/>
    <property type="match status" value="1"/>
</dbReference>
<evidence type="ECO:0000256" key="3">
    <source>
        <dbReference type="ARBA" id="ARBA00012054"/>
    </source>
</evidence>
<dbReference type="Pfam" id="PF13671">
    <property type="entry name" value="AAA_33"/>
    <property type="match status" value="1"/>
</dbReference>
<comment type="catalytic activity">
    <reaction evidence="8 9">
        <text>D-gluconate + ATP = 6-phospho-D-gluconate + ADP + H(+)</text>
        <dbReference type="Rhea" id="RHEA:19433"/>
        <dbReference type="ChEBI" id="CHEBI:15378"/>
        <dbReference type="ChEBI" id="CHEBI:18391"/>
        <dbReference type="ChEBI" id="CHEBI:30616"/>
        <dbReference type="ChEBI" id="CHEBI:58759"/>
        <dbReference type="ChEBI" id="CHEBI:456216"/>
        <dbReference type="EC" id="2.7.1.12"/>
    </reaction>
</comment>
<sequence>MGVCASGKSTFGAQLASRLGCIFHEGDSFHSDANIEKMRGGTPLTDDDRWPWLDHLAAALGASARSGGVAVAACSALKRSYRQRLSASAGVPLRFLMLKAPAEELTRRLASRQGHYMPPTLLASQLAALEEPCAGEPALIMDACRPADELLDEACRWLTCQPSIAAL</sequence>
<dbReference type="PANTHER" id="PTHR43442">
    <property type="entry name" value="GLUCONOKINASE-RELATED"/>
    <property type="match status" value="1"/>
</dbReference>
<evidence type="ECO:0000256" key="1">
    <source>
        <dbReference type="ARBA" id="ARBA00004761"/>
    </source>
</evidence>
<reference evidence="11" key="1">
    <citation type="submission" date="2018-05" db="EMBL/GenBank/DDBJ databases">
        <authorList>
            <person name="Li X."/>
        </authorList>
    </citation>
    <scope>NUCLEOTIDE SEQUENCE [LARGE SCALE GENOMIC DNA]</scope>
    <source>
        <strain evidence="11">YIM 73061</strain>
    </source>
</reference>
<organism evidence="10 11">
    <name type="scientific">Phenylobacterium deserti</name>
    <dbReference type="NCBI Taxonomy" id="1914756"/>
    <lineage>
        <taxon>Bacteria</taxon>
        <taxon>Pseudomonadati</taxon>
        <taxon>Pseudomonadota</taxon>
        <taxon>Alphaproteobacteria</taxon>
        <taxon>Caulobacterales</taxon>
        <taxon>Caulobacteraceae</taxon>
        <taxon>Phenylobacterium</taxon>
    </lineage>
</organism>
<dbReference type="SUPFAM" id="SSF52540">
    <property type="entry name" value="P-loop containing nucleoside triphosphate hydrolases"/>
    <property type="match status" value="1"/>
</dbReference>
<evidence type="ECO:0000313" key="11">
    <source>
        <dbReference type="Proteomes" id="UP000249725"/>
    </source>
</evidence>
<comment type="pathway">
    <text evidence="1">Carbohydrate acid metabolism.</text>
</comment>
<comment type="caution">
    <text evidence="10">The sequence shown here is derived from an EMBL/GenBank/DDBJ whole genome shotgun (WGS) entry which is preliminary data.</text>
</comment>
<keyword evidence="5 9" id="KW-0547">Nucleotide-binding</keyword>
<evidence type="ECO:0000256" key="7">
    <source>
        <dbReference type="ARBA" id="ARBA00022840"/>
    </source>
</evidence>
<evidence type="ECO:0000256" key="8">
    <source>
        <dbReference type="ARBA" id="ARBA00048090"/>
    </source>
</evidence>
<evidence type="ECO:0000256" key="6">
    <source>
        <dbReference type="ARBA" id="ARBA00022777"/>
    </source>
</evidence>
<keyword evidence="11" id="KW-1185">Reference proteome</keyword>
<evidence type="ECO:0000256" key="4">
    <source>
        <dbReference type="ARBA" id="ARBA00022679"/>
    </source>
</evidence>